<evidence type="ECO:0000313" key="2">
    <source>
        <dbReference type="Proteomes" id="UP001185331"/>
    </source>
</evidence>
<accession>A0AAE4BPX9</accession>
<protein>
    <submittedName>
        <fullName evidence="1">Uncharacterized protein</fullName>
    </submittedName>
</protein>
<dbReference type="EMBL" id="JAVDQK010000020">
    <property type="protein sequence ID" value="MDR6220972.1"/>
    <property type="molecule type" value="Genomic_DNA"/>
</dbReference>
<sequence length="53" mass="5992">MQLKNGKVRPLTLPAVHGTVVIIVGHSNEETRQRGLLLVTRLGDTYKLQRWTP</sequence>
<evidence type="ECO:0000313" key="1">
    <source>
        <dbReference type="EMBL" id="MDR6220972.1"/>
    </source>
</evidence>
<name>A0AAE4BPX9_9DEIO</name>
<reference evidence="1" key="1">
    <citation type="submission" date="2023-07" db="EMBL/GenBank/DDBJ databases">
        <title>Sorghum-associated microbial communities from plants grown in Nebraska, USA.</title>
        <authorList>
            <person name="Schachtman D."/>
        </authorList>
    </citation>
    <scope>NUCLEOTIDE SEQUENCE</scope>
    <source>
        <strain evidence="1">BE330</strain>
    </source>
</reference>
<proteinExistence type="predicted"/>
<dbReference type="AlphaFoldDB" id="A0AAE4BPX9"/>
<gene>
    <name evidence="1" type="ORF">J2Y00_004603</name>
</gene>
<organism evidence="1 2">
    <name type="scientific">Deinococcus soli</name>
    <name type="common">ex Cha et al. 2016</name>
    <dbReference type="NCBI Taxonomy" id="1309411"/>
    <lineage>
        <taxon>Bacteria</taxon>
        <taxon>Thermotogati</taxon>
        <taxon>Deinococcota</taxon>
        <taxon>Deinococci</taxon>
        <taxon>Deinococcales</taxon>
        <taxon>Deinococcaceae</taxon>
        <taxon>Deinococcus</taxon>
    </lineage>
</organism>
<dbReference type="Proteomes" id="UP001185331">
    <property type="component" value="Unassembled WGS sequence"/>
</dbReference>
<comment type="caution">
    <text evidence="1">The sequence shown here is derived from an EMBL/GenBank/DDBJ whole genome shotgun (WGS) entry which is preliminary data.</text>
</comment>